<protein>
    <submittedName>
        <fullName evidence="1">Uncharacterized protein</fullName>
    </submittedName>
</protein>
<name>A0A9E7SLD5_9CAUD</name>
<sequence>MNHLIYALTAPADKTVFDRISSARTNFLAWSESLREKKIDVEHMVATYRQLQHAEDRLEQVHALGAEPSDRLYHELRAKRIYFRVLLLDLLNQEDAWLASEDAKRKTR</sequence>
<dbReference type="Proteomes" id="UP001056576">
    <property type="component" value="Segment"/>
</dbReference>
<gene>
    <name evidence="1" type="ORF">KIKIMORA_02830</name>
</gene>
<accession>A0A9E7SLD5</accession>
<reference evidence="1 2" key="1">
    <citation type="submission" date="2022-05" db="EMBL/GenBank/DDBJ databases">
        <authorList>
            <person name="Friedrich I."/>
            <person name="Poehlein A."/>
            <person name="Schneider D."/>
            <person name="Hertel R."/>
            <person name="Daniel R."/>
        </authorList>
    </citation>
    <scope>NUCLEOTIDE SEQUENCE [LARGE SCALE GENOMIC DNA]</scope>
</reference>
<evidence type="ECO:0000313" key="1">
    <source>
        <dbReference type="EMBL" id="USN15429.1"/>
    </source>
</evidence>
<proteinExistence type="predicted"/>
<organism evidence="1 2">
    <name type="scientific">Brevundimonas phage vB_BpoS-Kikimora</name>
    <dbReference type="NCBI Taxonomy" id="2948601"/>
    <lineage>
        <taxon>Viruses</taxon>
        <taxon>Duplodnaviria</taxon>
        <taxon>Heunggongvirae</taxon>
        <taxon>Uroviricota</taxon>
        <taxon>Caudoviricetes</taxon>
        <taxon>Jeanschmidtviridae</taxon>
        <taxon>Kikimoravirus</taxon>
        <taxon>Kikimoravirus kikimora</taxon>
    </lineage>
</organism>
<evidence type="ECO:0000313" key="2">
    <source>
        <dbReference type="Proteomes" id="UP001056576"/>
    </source>
</evidence>
<keyword evidence="2" id="KW-1185">Reference proteome</keyword>
<dbReference type="EMBL" id="ON529857">
    <property type="protein sequence ID" value="USN15429.1"/>
    <property type="molecule type" value="Genomic_DNA"/>
</dbReference>